<evidence type="ECO:0000259" key="4">
    <source>
        <dbReference type="Pfam" id="PF13086"/>
    </source>
</evidence>
<name>A0A9Q9EHV6_9PEZI</name>
<reference evidence="7" key="1">
    <citation type="submission" date="2022-06" db="EMBL/GenBank/DDBJ databases">
        <title>Complete genome sequences of two strains of the flax pathogen Septoria linicola.</title>
        <authorList>
            <person name="Lapalu N."/>
            <person name="Simon A."/>
            <person name="Demenou B."/>
            <person name="Paumier D."/>
            <person name="Guillot M.-P."/>
            <person name="Gout L."/>
            <person name="Valade R."/>
        </authorList>
    </citation>
    <scope>NUCLEOTIDE SEQUENCE</scope>
    <source>
        <strain evidence="7">SE15195</strain>
    </source>
</reference>
<accession>A0A9Q9EHV6</accession>
<feature type="domain" description="DNA2/NAM7 helicase helicase" evidence="4">
    <location>
        <begin position="313"/>
        <end position="692"/>
    </location>
</feature>
<dbReference type="PANTHER" id="PTHR10887">
    <property type="entry name" value="DNA2/NAM7 HELICASE FAMILY"/>
    <property type="match status" value="1"/>
</dbReference>
<feature type="region of interest" description="Disordered" evidence="3">
    <location>
        <begin position="1"/>
        <end position="22"/>
    </location>
</feature>
<feature type="domain" description="DNA2/NAM7 helicase-like C-terminal" evidence="5">
    <location>
        <begin position="704"/>
        <end position="893"/>
    </location>
</feature>
<keyword evidence="1 7" id="KW-0547">Nucleotide-binding</keyword>
<dbReference type="InterPro" id="IPR057373">
    <property type="entry name" value="ZNFX1"/>
</dbReference>
<dbReference type="InterPro" id="IPR047187">
    <property type="entry name" value="SF1_C_Upf1"/>
</dbReference>
<gene>
    <name evidence="7" type="ORF">Slin15195_G055200</name>
</gene>
<feature type="domain" description="ZNFX1" evidence="6">
    <location>
        <begin position="129"/>
        <end position="234"/>
    </location>
</feature>
<evidence type="ECO:0000259" key="5">
    <source>
        <dbReference type="Pfam" id="PF13087"/>
    </source>
</evidence>
<proteinExistence type="predicted"/>
<dbReference type="InterPro" id="IPR045055">
    <property type="entry name" value="DNA2/NAM7-like"/>
</dbReference>
<dbReference type="Gene3D" id="3.40.50.300">
    <property type="entry name" value="P-loop containing nucleotide triphosphate hydrolases"/>
    <property type="match status" value="3"/>
</dbReference>
<evidence type="ECO:0000256" key="3">
    <source>
        <dbReference type="SAM" id="MobiDB-lite"/>
    </source>
</evidence>
<dbReference type="Pfam" id="PF13087">
    <property type="entry name" value="AAA_12"/>
    <property type="match status" value="1"/>
</dbReference>
<dbReference type="CDD" id="cd18808">
    <property type="entry name" value="SF1_C_Upf1"/>
    <property type="match status" value="1"/>
</dbReference>
<dbReference type="GO" id="GO:0031380">
    <property type="term" value="C:nuclear RNA-directed RNA polymerase complex"/>
    <property type="evidence" value="ECO:0007669"/>
    <property type="project" value="TreeGrafter"/>
</dbReference>
<dbReference type="GO" id="GO:0031048">
    <property type="term" value="P:regulatory ncRNA-mediated heterochromatin formation"/>
    <property type="evidence" value="ECO:0007669"/>
    <property type="project" value="TreeGrafter"/>
</dbReference>
<dbReference type="OrthoDB" id="409395at2759"/>
<feature type="coiled-coil region" evidence="2">
    <location>
        <begin position="512"/>
        <end position="545"/>
    </location>
</feature>
<dbReference type="AlphaFoldDB" id="A0A9Q9EHV6"/>
<organism evidence="7 8">
    <name type="scientific">Septoria linicola</name>
    <dbReference type="NCBI Taxonomy" id="215465"/>
    <lineage>
        <taxon>Eukaryota</taxon>
        <taxon>Fungi</taxon>
        <taxon>Dikarya</taxon>
        <taxon>Ascomycota</taxon>
        <taxon>Pezizomycotina</taxon>
        <taxon>Dothideomycetes</taxon>
        <taxon>Dothideomycetidae</taxon>
        <taxon>Mycosphaerellales</taxon>
        <taxon>Mycosphaerellaceae</taxon>
        <taxon>Septoria</taxon>
    </lineage>
</organism>
<dbReference type="PANTHER" id="PTHR10887:SF341">
    <property type="entry name" value="NFX1-TYPE ZINC FINGER-CONTAINING PROTEIN 1"/>
    <property type="match status" value="1"/>
</dbReference>
<keyword evidence="1 7" id="KW-0347">Helicase</keyword>
<feature type="compositionally biased region" description="Basic and acidic residues" evidence="3">
    <location>
        <begin position="1"/>
        <end position="10"/>
    </location>
</feature>
<keyword evidence="1 7" id="KW-0067">ATP-binding</keyword>
<dbReference type="InterPro" id="IPR027417">
    <property type="entry name" value="P-loop_NTPase"/>
</dbReference>
<protein>
    <submittedName>
        <fullName evidence="7">P-loop containing nucleoside triphosphate hydrolase, DNA2/NAM7 helicase, helicase</fullName>
    </submittedName>
</protein>
<evidence type="ECO:0000256" key="2">
    <source>
        <dbReference type="SAM" id="Coils"/>
    </source>
</evidence>
<dbReference type="CDD" id="cd06008">
    <property type="entry name" value="NF-X1-zinc-finger"/>
    <property type="match status" value="1"/>
</dbReference>
<dbReference type="Pfam" id="PF13086">
    <property type="entry name" value="AAA_11"/>
    <property type="match status" value="1"/>
</dbReference>
<evidence type="ECO:0000259" key="6">
    <source>
        <dbReference type="Pfam" id="PF25396"/>
    </source>
</evidence>
<sequence>MNEHLQERFKRSNKQSSGGSGRAEVWMLPSRLNVQIGRYFDNPVVTGGGWLAKPELPTAAEVMDLDDDNTSSSTIVEMLPNRPIGPWESKEEYLSTQYDLYREDAIRGLREAVTKIRICPDANEDTYDGKVGIYEKVFICGVTPSTRGLAHRVTFSTRRAGKVILWEQSKRLIAGSLVVLTPANDGFKSKAVVATVAARPLDYLKIDPPELDLFFARSEDIEIDPSIEWMMIEDKGGLFEANRHTLLALQRMMREPFPLKEHILFAEPEIAPPKYIADQPYVNLSSVMAASSNQTFENVDVLSSWPDQPRSGLDASQLAALRRILTKRLAIVQGPPGTGKTHVSVQAVKVMLENRKKDDPPILVACQTNHAIDQFLRHVAVFEPNFVRLGGRSKDKDIVKKRTLFEVRKLSSDNPPAGSQYSKARHHMKQLEQQVPVLLSSLRPNGKPMDFRLLEDFKILTKAQADSLEAGASRWVQSKMSNSNEARSPFTIWLGNKLIVVNPKQLSNEHGFDHEEADLEQERLREEEAENAAQEEDEFDKLVGEYFPIADNFTCRNVPGLDHKVNDLLKQQDMWKIPEASRGAVYRHLQSAVKQYILPHLRALAEKLSVEARKRQIGQFEMNEPILKAQKVIGMTTTGLSKYRGLLASLKPKIVLIEEAAETLEAPVTVACMPSLQQLILVGDHQQLRPHTHISDHEEEPWYLNVSLFERMVNNRVEYSTLNKQRRMIPEIRRILRPIYGNVIEDHPSVLDPIRRPDVPGMGGINSFFFCHNWGESRDDLMSSYNEEEARMIAGFVEHLRYNDVQPEDITILTFYNGQRKKILSELRSRVILQNCRFTVVTVDSYQGEENKIVILSLVRSNDRKQIGFLSVDNRVCVALSRAQCGFYIFGNAMLLHEVESGYSKVKIKKLLDSHGTVELSKSGKSKTWTKVMEIMARKTVARPEDVPKIHPQRFDEKFPVRCKKHNNEMTINQPEQWEQIVGGCTLKCQDQLPCGHPCPLQCHPFGHDEVNCPKCRHKPVITADSEFAVAVLGASAGSSKPSSQSSSDVNSWKSFAATAEQQHAQAFDSYVPLSQQSTAAAATLVDVDDATSISAINTKLDKPSIGPDSASTIASSNGSSSTITPYNFVRADKKMMLGMDGAADDGDGSIESLVGERDGQRLKWKETFRPAVAEQVTLHKKDWSREGSLLD</sequence>
<keyword evidence="2" id="KW-0175">Coiled coil</keyword>
<dbReference type="SUPFAM" id="SSF52540">
    <property type="entry name" value="P-loop containing nucleoside triphosphate hydrolases"/>
    <property type="match status" value="1"/>
</dbReference>
<evidence type="ECO:0000313" key="8">
    <source>
        <dbReference type="Proteomes" id="UP001056384"/>
    </source>
</evidence>
<dbReference type="InterPro" id="IPR041677">
    <property type="entry name" value="DNA2/NAM7_AAA_11"/>
</dbReference>
<dbReference type="Proteomes" id="UP001056384">
    <property type="component" value="Chromosome 4"/>
</dbReference>
<keyword evidence="7" id="KW-0378">Hydrolase</keyword>
<keyword evidence="8" id="KW-1185">Reference proteome</keyword>
<evidence type="ECO:0000313" key="7">
    <source>
        <dbReference type="EMBL" id="USW52201.1"/>
    </source>
</evidence>
<dbReference type="InterPro" id="IPR041679">
    <property type="entry name" value="DNA2/NAM7-like_C"/>
</dbReference>
<dbReference type="GO" id="GO:0016787">
    <property type="term" value="F:hydrolase activity"/>
    <property type="evidence" value="ECO:0007669"/>
    <property type="project" value="UniProtKB-KW"/>
</dbReference>
<dbReference type="GO" id="GO:0004386">
    <property type="term" value="F:helicase activity"/>
    <property type="evidence" value="ECO:0007669"/>
    <property type="project" value="UniProtKB-KW"/>
</dbReference>
<dbReference type="EMBL" id="CP099421">
    <property type="protein sequence ID" value="USW52201.1"/>
    <property type="molecule type" value="Genomic_DNA"/>
</dbReference>
<evidence type="ECO:0000256" key="1">
    <source>
        <dbReference type="ARBA" id="ARBA00022806"/>
    </source>
</evidence>
<dbReference type="Pfam" id="PF25396">
    <property type="entry name" value="ZNFX1"/>
    <property type="match status" value="1"/>
</dbReference>